<reference evidence="1" key="1">
    <citation type="submission" date="2021-06" db="EMBL/GenBank/DDBJ databases">
        <authorList>
            <person name="Kallberg Y."/>
            <person name="Tangrot J."/>
            <person name="Rosling A."/>
        </authorList>
    </citation>
    <scope>NUCLEOTIDE SEQUENCE</scope>
    <source>
        <strain evidence="1">MA453B</strain>
    </source>
</reference>
<gene>
    <name evidence="1" type="ORF">DERYTH_LOCUS9272</name>
</gene>
<sequence>MKLNFRVLDGSKSGITVNRSTPRHKLSTIFNNEKCILSIDNKPTNFMQKSENNDYSTLESTVQETIDTLHLQLKSLKISDLTILKDKLE</sequence>
<comment type="caution">
    <text evidence="1">The sequence shown here is derived from an EMBL/GenBank/DDBJ whole genome shotgun (WGS) entry which is preliminary data.</text>
</comment>
<proteinExistence type="predicted"/>
<organism evidence="1 2">
    <name type="scientific">Dentiscutata erythropus</name>
    <dbReference type="NCBI Taxonomy" id="1348616"/>
    <lineage>
        <taxon>Eukaryota</taxon>
        <taxon>Fungi</taxon>
        <taxon>Fungi incertae sedis</taxon>
        <taxon>Mucoromycota</taxon>
        <taxon>Glomeromycotina</taxon>
        <taxon>Glomeromycetes</taxon>
        <taxon>Diversisporales</taxon>
        <taxon>Gigasporaceae</taxon>
        <taxon>Dentiscutata</taxon>
    </lineage>
</organism>
<evidence type="ECO:0000313" key="2">
    <source>
        <dbReference type="Proteomes" id="UP000789405"/>
    </source>
</evidence>
<name>A0A9N9DFT5_9GLOM</name>
<evidence type="ECO:0000313" key="1">
    <source>
        <dbReference type="EMBL" id="CAG8633572.1"/>
    </source>
</evidence>
<dbReference type="OrthoDB" id="60033at2759"/>
<keyword evidence="2" id="KW-1185">Reference proteome</keyword>
<protein>
    <submittedName>
        <fullName evidence="1">5559_t:CDS:1</fullName>
    </submittedName>
</protein>
<dbReference type="EMBL" id="CAJVPY010005025">
    <property type="protein sequence ID" value="CAG8633572.1"/>
    <property type="molecule type" value="Genomic_DNA"/>
</dbReference>
<dbReference type="AlphaFoldDB" id="A0A9N9DFT5"/>
<dbReference type="Proteomes" id="UP000789405">
    <property type="component" value="Unassembled WGS sequence"/>
</dbReference>
<accession>A0A9N9DFT5</accession>